<dbReference type="Proteomes" id="UP000887579">
    <property type="component" value="Unplaced"/>
</dbReference>
<protein>
    <submittedName>
        <fullName evidence="2">Uncharacterized protein</fullName>
    </submittedName>
</protein>
<organism evidence="1 2">
    <name type="scientific">Panagrolaimus sp. ES5</name>
    <dbReference type="NCBI Taxonomy" id="591445"/>
    <lineage>
        <taxon>Eukaryota</taxon>
        <taxon>Metazoa</taxon>
        <taxon>Ecdysozoa</taxon>
        <taxon>Nematoda</taxon>
        <taxon>Chromadorea</taxon>
        <taxon>Rhabditida</taxon>
        <taxon>Tylenchina</taxon>
        <taxon>Panagrolaimomorpha</taxon>
        <taxon>Panagrolaimoidea</taxon>
        <taxon>Panagrolaimidae</taxon>
        <taxon>Panagrolaimus</taxon>
    </lineage>
</organism>
<evidence type="ECO:0000313" key="1">
    <source>
        <dbReference type="Proteomes" id="UP000887579"/>
    </source>
</evidence>
<accession>A0AC34GWP1</accession>
<evidence type="ECO:0000313" key="2">
    <source>
        <dbReference type="WBParaSite" id="ES5_v2.g9213.t1"/>
    </source>
</evidence>
<proteinExistence type="predicted"/>
<dbReference type="WBParaSite" id="ES5_v2.g9213.t1">
    <property type="protein sequence ID" value="ES5_v2.g9213.t1"/>
    <property type="gene ID" value="ES5_v2.g9213"/>
</dbReference>
<sequence>MVVISQDTGTSSSVKKSNLKSDKPDQSSQAEQPTPKKEQSKSKSKLLDAKQKKSLNKEPSKVHVEGKTDPFEAADGDDEEGGGGGTGKDRTETSQKCQSKSKKRGGKGKLGLPNKDGYDDLNPNKNGDEDAKSKMKTEETKSKMQQKDDGYDAIDPTKNVNLENVNMNDDKAASPVGKPNKPRQIPRDAKQQQIAKGAKKGKGDYPTMDDVISDWDSKKESVGAPAAAGVGEKSKVKPSPGKKSATITEENSDKEEKFQLKSRDVAKTERTQP</sequence>
<name>A0AC34GWP1_9BILA</name>
<reference evidence="2" key="1">
    <citation type="submission" date="2022-11" db="UniProtKB">
        <authorList>
            <consortium name="WormBaseParasite"/>
        </authorList>
    </citation>
    <scope>IDENTIFICATION</scope>
</reference>